<feature type="transmembrane region" description="Helical" evidence="5">
    <location>
        <begin position="506"/>
        <end position="522"/>
    </location>
</feature>
<dbReference type="GO" id="GO:0016020">
    <property type="term" value="C:membrane"/>
    <property type="evidence" value="ECO:0007669"/>
    <property type="project" value="UniProtKB-SubCell"/>
</dbReference>
<sequence length="730" mass="83926">MANLTLMTFSVSKKEIKDFFRAESTVSALRVVIGVFTPVLLLFYFKENQLAIQVLLGGSFISAVDLNTNFVSKLKIYLTAFILTLILHSSVILLADSTVLLNIFLAIVIFLLAYIAAFDFNMAMLAFSGYLSIMLGLSFSARIEVDALRGHLSGVLTGELLYVAYSMIVFYLYKPVLINRKISDLLNLTADYFDLRLKYLTTDSFKEEEVLYNLAQFQTALNPKYDEIRDLILKERMDLLGSKRKNELYLFIFIELIEMFELALVTHFNPQTYQEIKKKYPGTVSIEDTIAQLPGILRELSQYVSQKKGKVVSTPDVFEKLNYLDKIVSELKQNKNPSKEEVKDFRIINRFNIYLKHQINKIERLIFLTSGRDNLVKMDFDASRKHNFIPARKLTKDAFISNLTLDSSYFRFAIRMAITSVTGYILAGFLHFQNPNWVLLTILVIMKPGYSITKNRFSQRIYGTIAGALIVLPLAYLNISPLLGIFLMAIAFFFAFSFLPKDYVKATLFFTLFVLLLFGVLVRLNTQIILFRVIDTIFGGILCYIAIRTIFPFWEQKSIPVFINEAWSSNKQLALYVLEAIKTGKIDKTTYRSYRKDSYVKMANLISSYNRLMTDPKEKQKLEKNSYNIIMNNYSFMITTSSIGVYMTQFEQKVYDLDLVSPHADKLIEELNYTKEIKILTAEKNIQTSVPETNIEPDSLAPEVLHTRFLIDQIERLSILNESIKSSFIS</sequence>
<feature type="transmembrane region" description="Helical" evidence="5">
    <location>
        <begin position="99"/>
        <end position="117"/>
    </location>
</feature>
<dbReference type="Pfam" id="PF12805">
    <property type="entry name" value="FUSC-like"/>
    <property type="match status" value="1"/>
</dbReference>
<reference evidence="8 9" key="1">
    <citation type="submission" date="2020-04" db="EMBL/GenBank/DDBJ databases">
        <title>Flammeovirgaceae bacterium KN852 isolated from deep sea.</title>
        <authorList>
            <person name="Zhang D.-C."/>
        </authorList>
    </citation>
    <scope>NUCLEOTIDE SEQUENCE [LARGE SCALE GENOMIC DNA]</scope>
    <source>
        <strain evidence="8 9">KN852</strain>
    </source>
</reference>
<keyword evidence="2 5" id="KW-0812">Transmembrane</keyword>
<feature type="transmembrane region" description="Helical" evidence="5">
    <location>
        <begin position="152"/>
        <end position="173"/>
    </location>
</feature>
<comment type="caution">
    <text evidence="8">The sequence shown here is derived from an EMBL/GenBank/DDBJ whole genome shotgun (WGS) entry which is preliminary data.</text>
</comment>
<evidence type="ECO:0000256" key="4">
    <source>
        <dbReference type="ARBA" id="ARBA00023136"/>
    </source>
</evidence>
<evidence type="ECO:0000259" key="6">
    <source>
        <dbReference type="Pfam" id="PF12805"/>
    </source>
</evidence>
<organism evidence="8 9">
    <name type="scientific">Marinigracilibium pacificum</name>
    <dbReference type="NCBI Taxonomy" id="2729599"/>
    <lineage>
        <taxon>Bacteria</taxon>
        <taxon>Pseudomonadati</taxon>
        <taxon>Bacteroidota</taxon>
        <taxon>Cytophagia</taxon>
        <taxon>Cytophagales</taxon>
        <taxon>Flammeovirgaceae</taxon>
        <taxon>Marinigracilibium</taxon>
    </lineage>
</organism>
<evidence type="ECO:0008006" key="10">
    <source>
        <dbReference type="Google" id="ProtNLM"/>
    </source>
</evidence>
<protein>
    <recommendedName>
        <fullName evidence="10">Membrane protein YccC</fullName>
    </recommendedName>
</protein>
<feature type="transmembrane region" description="Helical" evidence="5">
    <location>
        <begin position="460"/>
        <end position="476"/>
    </location>
</feature>
<comment type="subcellular location">
    <subcellularLocation>
        <location evidence="1">Membrane</location>
        <topology evidence="1">Multi-pass membrane protein</topology>
    </subcellularLocation>
</comment>
<evidence type="ECO:0000259" key="7">
    <source>
        <dbReference type="Pfam" id="PF13515"/>
    </source>
</evidence>
<keyword evidence="3 5" id="KW-1133">Transmembrane helix</keyword>
<evidence type="ECO:0000256" key="5">
    <source>
        <dbReference type="SAM" id="Phobius"/>
    </source>
</evidence>
<feature type="transmembrane region" description="Helical" evidence="5">
    <location>
        <begin position="528"/>
        <end position="547"/>
    </location>
</feature>
<accession>A0A848IY63</accession>
<feature type="domain" description="Integral membrane protein YccS N-terminal" evidence="6">
    <location>
        <begin position="80"/>
        <end position="341"/>
    </location>
</feature>
<name>A0A848IY63_9BACT</name>
<evidence type="ECO:0000256" key="2">
    <source>
        <dbReference type="ARBA" id="ARBA00022692"/>
    </source>
</evidence>
<gene>
    <name evidence="8" type="ORF">HH304_07430</name>
</gene>
<dbReference type="RefSeq" id="WP_169679707.1">
    <property type="nucleotide sequence ID" value="NZ_JABBNU010000004.1"/>
</dbReference>
<feature type="transmembrane region" description="Helical" evidence="5">
    <location>
        <begin position="123"/>
        <end position="140"/>
    </location>
</feature>
<dbReference type="EMBL" id="JABBNU010000004">
    <property type="protein sequence ID" value="NMM48225.1"/>
    <property type="molecule type" value="Genomic_DNA"/>
</dbReference>
<feature type="transmembrane region" description="Helical" evidence="5">
    <location>
        <begin position="76"/>
        <end position="94"/>
    </location>
</feature>
<dbReference type="Proteomes" id="UP000559010">
    <property type="component" value="Unassembled WGS sequence"/>
</dbReference>
<evidence type="ECO:0000256" key="1">
    <source>
        <dbReference type="ARBA" id="ARBA00004141"/>
    </source>
</evidence>
<feature type="domain" description="Integral membrane bound transporter" evidence="7">
    <location>
        <begin position="424"/>
        <end position="542"/>
    </location>
</feature>
<feature type="transmembrane region" description="Helical" evidence="5">
    <location>
        <begin position="412"/>
        <end position="430"/>
    </location>
</feature>
<keyword evidence="9" id="KW-1185">Reference proteome</keyword>
<dbReference type="AlphaFoldDB" id="A0A848IY63"/>
<dbReference type="InterPro" id="IPR049453">
    <property type="entry name" value="Memb_transporter_dom"/>
</dbReference>
<dbReference type="InterPro" id="IPR032692">
    <property type="entry name" value="YccS_N"/>
</dbReference>
<feature type="transmembrane region" description="Helical" evidence="5">
    <location>
        <begin position="27"/>
        <end position="45"/>
    </location>
</feature>
<proteinExistence type="predicted"/>
<dbReference type="Pfam" id="PF13515">
    <property type="entry name" value="FUSC_2"/>
    <property type="match status" value="1"/>
</dbReference>
<evidence type="ECO:0000256" key="3">
    <source>
        <dbReference type="ARBA" id="ARBA00022989"/>
    </source>
</evidence>
<evidence type="ECO:0000313" key="9">
    <source>
        <dbReference type="Proteomes" id="UP000559010"/>
    </source>
</evidence>
<evidence type="ECO:0000313" key="8">
    <source>
        <dbReference type="EMBL" id="NMM48225.1"/>
    </source>
</evidence>
<keyword evidence="4 5" id="KW-0472">Membrane</keyword>